<comment type="subunit">
    <text evidence="2">Homohexamer.</text>
</comment>
<evidence type="ECO:0000313" key="7">
    <source>
        <dbReference type="Proteomes" id="UP000051249"/>
    </source>
</evidence>
<feature type="binding site" evidence="5">
    <location>
        <position position="64"/>
    </location>
    <ligand>
        <name>a divalent metal cation</name>
        <dbReference type="ChEBI" id="CHEBI:60240"/>
        <label>2</label>
    </ligand>
</feature>
<dbReference type="SUPFAM" id="SSF102705">
    <property type="entry name" value="NIF3 (NGG1p interacting factor 3)-like"/>
    <property type="match status" value="1"/>
</dbReference>
<comment type="similarity">
    <text evidence="1">Belongs to the GTP cyclohydrolase I type 2/NIF3 family.</text>
</comment>
<dbReference type="InterPro" id="IPR002678">
    <property type="entry name" value="DUF34/NIF3"/>
</dbReference>
<proteinExistence type="inferred from homology"/>
<evidence type="ECO:0000256" key="3">
    <source>
        <dbReference type="ARBA" id="ARBA00022112"/>
    </source>
</evidence>
<keyword evidence="4 5" id="KW-0479">Metal-binding</keyword>
<sequence>MKAADLISTFEDFAPQSLAVSGDPIGIQIGDVNREIKRVLVTLDVRPEVVQEAVEQKCDMIFSHHPVMFRSARNLDFRNSQNKMYGDIISNNIFVYSAHTNLDSANPGMNDWLAHALKLTDVKPLLSVEGPEHGMGRIGDLVQAQPLKDFVSDAKSAFGVSGVRVTSNDVNQQVKRVAVLGGDGGKFYPEAIEQGADVYVTGDVYYHTAHEMLTDGLSVVDPGHNIEKICIPYLVQMFTEWSKENNWNLEAIPSQINTDPFTFM</sequence>
<evidence type="ECO:0000256" key="4">
    <source>
        <dbReference type="ARBA" id="ARBA00022723"/>
    </source>
</evidence>
<feature type="binding site" evidence="5">
    <location>
        <position position="224"/>
    </location>
    <ligand>
        <name>a divalent metal cation</name>
        <dbReference type="ChEBI" id="CHEBI:60240"/>
        <label>1</label>
    </ligand>
</feature>
<dbReference type="FunFam" id="3.40.1390.30:FF:000001">
    <property type="entry name" value="GTP cyclohydrolase 1 type 2"/>
    <property type="match status" value="1"/>
</dbReference>
<dbReference type="InterPro" id="IPR036069">
    <property type="entry name" value="DUF34/NIF3_sf"/>
</dbReference>
<protein>
    <recommendedName>
        <fullName evidence="3">GTP cyclohydrolase 1 type 2 homolog</fullName>
    </recommendedName>
</protein>
<dbReference type="RefSeq" id="WP_057797537.1">
    <property type="nucleotide sequence ID" value="NZ_BJZZ01000001.1"/>
</dbReference>
<organism evidence="6 7">
    <name type="scientific">Pediococcus argentinicus</name>
    <dbReference type="NCBI Taxonomy" id="480391"/>
    <lineage>
        <taxon>Bacteria</taxon>
        <taxon>Bacillati</taxon>
        <taxon>Bacillota</taxon>
        <taxon>Bacilli</taxon>
        <taxon>Lactobacillales</taxon>
        <taxon>Lactobacillaceae</taxon>
        <taxon>Pediococcus</taxon>
    </lineage>
</organism>
<dbReference type="OrthoDB" id="9792792at2"/>
<feature type="binding site" evidence="5">
    <location>
        <position position="103"/>
    </location>
    <ligand>
        <name>a divalent metal cation</name>
        <dbReference type="ChEBI" id="CHEBI:60240"/>
        <label>1</label>
    </ligand>
</feature>
<dbReference type="NCBIfam" id="TIGR00486">
    <property type="entry name" value="YbgI_SA1388"/>
    <property type="match status" value="1"/>
</dbReference>
<dbReference type="PANTHER" id="PTHR13799">
    <property type="entry name" value="NGG1 INTERACTING FACTOR 3"/>
    <property type="match status" value="1"/>
</dbReference>
<evidence type="ECO:0000256" key="5">
    <source>
        <dbReference type="PIRSR" id="PIRSR602678-1"/>
    </source>
</evidence>
<dbReference type="Proteomes" id="UP000051249">
    <property type="component" value="Unassembled WGS sequence"/>
</dbReference>
<reference evidence="6 7" key="1">
    <citation type="journal article" date="2015" name="Genome Announc.">
        <title>Expanding the biotechnology potential of lactobacilli through comparative genomics of 213 strains and associated genera.</title>
        <authorList>
            <person name="Sun Z."/>
            <person name="Harris H.M."/>
            <person name="McCann A."/>
            <person name="Guo C."/>
            <person name="Argimon S."/>
            <person name="Zhang W."/>
            <person name="Yang X."/>
            <person name="Jeffery I.B."/>
            <person name="Cooney J.C."/>
            <person name="Kagawa T.F."/>
            <person name="Liu W."/>
            <person name="Song Y."/>
            <person name="Salvetti E."/>
            <person name="Wrobel A."/>
            <person name="Rasinkangas P."/>
            <person name="Parkhill J."/>
            <person name="Rea M.C."/>
            <person name="O'Sullivan O."/>
            <person name="Ritari J."/>
            <person name="Douillard F.P."/>
            <person name="Paul Ross R."/>
            <person name="Yang R."/>
            <person name="Briner A.E."/>
            <person name="Felis G.E."/>
            <person name="de Vos W.M."/>
            <person name="Barrangou R."/>
            <person name="Klaenhammer T.R."/>
            <person name="Caufield P.W."/>
            <person name="Cui Y."/>
            <person name="Zhang H."/>
            <person name="O'Toole P.W."/>
        </authorList>
    </citation>
    <scope>NUCLEOTIDE SEQUENCE [LARGE SCALE GENOMIC DNA]</scope>
    <source>
        <strain evidence="6 7">DSM 23026</strain>
    </source>
</reference>
<gene>
    <name evidence="6" type="ORF">IV88_GL000055</name>
</gene>
<evidence type="ECO:0000256" key="1">
    <source>
        <dbReference type="ARBA" id="ARBA00006964"/>
    </source>
</evidence>
<dbReference type="AlphaFoldDB" id="A0A0R2NKF6"/>
<dbReference type="EMBL" id="JQCQ01000001">
    <property type="protein sequence ID" value="KRO26270.1"/>
    <property type="molecule type" value="Genomic_DNA"/>
</dbReference>
<dbReference type="GO" id="GO:0005737">
    <property type="term" value="C:cytoplasm"/>
    <property type="evidence" value="ECO:0007669"/>
    <property type="project" value="TreeGrafter"/>
</dbReference>
<dbReference type="PATRIC" id="fig|480391.4.peg.57"/>
<evidence type="ECO:0000256" key="2">
    <source>
        <dbReference type="ARBA" id="ARBA00011643"/>
    </source>
</evidence>
<dbReference type="Pfam" id="PF01784">
    <property type="entry name" value="DUF34_NIF3"/>
    <property type="match status" value="1"/>
</dbReference>
<evidence type="ECO:0000313" key="6">
    <source>
        <dbReference type="EMBL" id="KRO26270.1"/>
    </source>
</evidence>
<dbReference type="GO" id="GO:0046872">
    <property type="term" value="F:metal ion binding"/>
    <property type="evidence" value="ECO:0007669"/>
    <property type="project" value="UniProtKB-KW"/>
</dbReference>
<comment type="caution">
    <text evidence="6">The sequence shown here is derived from an EMBL/GenBank/DDBJ whole genome shotgun (WGS) entry which is preliminary data.</text>
</comment>
<dbReference type="Gene3D" id="3.40.1390.30">
    <property type="entry name" value="NIF3 (NGG1p interacting factor 3)-like"/>
    <property type="match status" value="2"/>
</dbReference>
<accession>A0A0R2NKF6</accession>
<feature type="binding site" evidence="5">
    <location>
        <position position="227"/>
    </location>
    <ligand>
        <name>a divalent metal cation</name>
        <dbReference type="ChEBI" id="CHEBI:60240"/>
        <label>1</label>
    </ligand>
</feature>
<dbReference type="PANTHER" id="PTHR13799:SF14">
    <property type="entry name" value="GTP CYCLOHYDROLASE 1 TYPE 2 HOMOLOG"/>
    <property type="match status" value="1"/>
</dbReference>
<keyword evidence="7" id="KW-1185">Reference proteome</keyword>
<name>A0A0R2NKF6_9LACO</name>
<feature type="binding site" evidence="5">
    <location>
        <position position="65"/>
    </location>
    <ligand>
        <name>a divalent metal cation</name>
        <dbReference type="ChEBI" id="CHEBI:60240"/>
        <label>1</label>
    </ligand>
</feature>